<feature type="region of interest" description="Disordered" evidence="1">
    <location>
        <begin position="1"/>
        <end position="95"/>
    </location>
</feature>
<sequence length="181" mass="21018">MGKREEKDEDGAHGKGTKRKRAGQQKESRGIRGAKSEDAGKKGRAQRRNRFFPVGPGRGVEPTDRSLPPRITYMQQHQHQQQQQQQQHQRRRRRRWPSSFFVVCRFNRLGLALGPGRKKDAGALARQKQPERRALGRISPIVKEEHDDDTTRRRAWVFSPRVKRRKRFAARRGNGQGARTL</sequence>
<feature type="compositionally biased region" description="Basic and acidic residues" evidence="1">
    <location>
        <begin position="24"/>
        <end position="41"/>
    </location>
</feature>
<evidence type="ECO:0000313" key="2">
    <source>
        <dbReference type="EMBL" id="KAK1129600.1"/>
    </source>
</evidence>
<gene>
    <name evidence="2" type="ORF">K0M31_019315</name>
</gene>
<feature type="compositionally biased region" description="Low complexity" evidence="1">
    <location>
        <begin position="75"/>
        <end position="87"/>
    </location>
</feature>
<comment type="caution">
    <text evidence="2">The sequence shown here is derived from an EMBL/GenBank/DDBJ whole genome shotgun (WGS) entry which is preliminary data.</text>
</comment>
<keyword evidence="3" id="KW-1185">Reference proteome</keyword>
<feature type="compositionally biased region" description="Basic and acidic residues" evidence="1">
    <location>
        <begin position="1"/>
        <end position="13"/>
    </location>
</feature>
<dbReference type="EMBL" id="JAHYIQ010000008">
    <property type="protein sequence ID" value="KAK1129600.1"/>
    <property type="molecule type" value="Genomic_DNA"/>
</dbReference>
<dbReference type="Proteomes" id="UP001177670">
    <property type="component" value="Unassembled WGS sequence"/>
</dbReference>
<evidence type="ECO:0000256" key="1">
    <source>
        <dbReference type="SAM" id="MobiDB-lite"/>
    </source>
</evidence>
<proteinExistence type="predicted"/>
<organism evidence="2 3">
    <name type="scientific">Melipona bicolor</name>
    <dbReference type="NCBI Taxonomy" id="60889"/>
    <lineage>
        <taxon>Eukaryota</taxon>
        <taxon>Metazoa</taxon>
        <taxon>Ecdysozoa</taxon>
        <taxon>Arthropoda</taxon>
        <taxon>Hexapoda</taxon>
        <taxon>Insecta</taxon>
        <taxon>Pterygota</taxon>
        <taxon>Neoptera</taxon>
        <taxon>Endopterygota</taxon>
        <taxon>Hymenoptera</taxon>
        <taxon>Apocrita</taxon>
        <taxon>Aculeata</taxon>
        <taxon>Apoidea</taxon>
        <taxon>Anthophila</taxon>
        <taxon>Apidae</taxon>
        <taxon>Melipona</taxon>
    </lineage>
</organism>
<accession>A0AA40KR00</accession>
<protein>
    <submittedName>
        <fullName evidence="2">Uncharacterized protein</fullName>
    </submittedName>
</protein>
<reference evidence="2" key="1">
    <citation type="submission" date="2021-10" db="EMBL/GenBank/DDBJ databases">
        <title>Melipona bicolor Genome sequencing and assembly.</title>
        <authorList>
            <person name="Araujo N.S."/>
            <person name="Arias M.C."/>
        </authorList>
    </citation>
    <scope>NUCLEOTIDE SEQUENCE</scope>
    <source>
        <strain evidence="2">USP_2M_L1-L4_2017</strain>
        <tissue evidence="2">Whole body</tissue>
    </source>
</reference>
<evidence type="ECO:0000313" key="3">
    <source>
        <dbReference type="Proteomes" id="UP001177670"/>
    </source>
</evidence>
<dbReference type="AlphaFoldDB" id="A0AA40KR00"/>
<name>A0AA40KR00_9HYME</name>